<dbReference type="GO" id="GO:0003723">
    <property type="term" value="F:RNA binding"/>
    <property type="evidence" value="ECO:0007669"/>
    <property type="project" value="UniProtKB-KW"/>
</dbReference>
<dbReference type="GO" id="GO:0051607">
    <property type="term" value="P:defense response to virus"/>
    <property type="evidence" value="ECO:0007669"/>
    <property type="project" value="UniProtKB-KW"/>
</dbReference>
<evidence type="ECO:0000313" key="5">
    <source>
        <dbReference type="EMBL" id="RBL91805.1"/>
    </source>
</evidence>
<dbReference type="Gene3D" id="3.30.70.1890">
    <property type="match status" value="1"/>
</dbReference>
<accession>A0A365Y1T6</accession>
<comment type="similarity">
    <text evidence="1">Belongs to the CRISPR-associated protein Cas6/Cse3/CasE family.</text>
</comment>
<organism evidence="5 6">
    <name type="scientific">Chitinophaga flava</name>
    <dbReference type="NCBI Taxonomy" id="2259036"/>
    <lineage>
        <taxon>Bacteria</taxon>
        <taxon>Pseudomonadati</taxon>
        <taxon>Bacteroidota</taxon>
        <taxon>Chitinophagia</taxon>
        <taxon>Chitinophagales</taxon>
        <taxon>Chitinophagaceae</taxon>
        <taxon>Chitinophaga</taxon>
    </lineage>
</organism>
<gene>
    <name evidence="5" type="primary">cas6</name>
    <name evidence="5" type="ORF">DF182_04165</name>
</gene>
<evidence type="ECO:0000256" key="1">
    <source>
        <dbReference type="ARBA" id="ARBA00005937"/>
    </source>
</evidence>
<reference evidence="5 6" key="1">
    <citation type="submission" date="2018-05" db="EMBL/GenBank/DDBJ databases">
        <title>Chitinophaga sp. K3CV102501T nov., isolated from isolated from a monsoon evergreen broad-leaved forest soil.</title>
        <authorList>
            <person name="Lv Y."/>
        </authorList>
    </citation>
    <scope>NUCLEOTIDE SEQUENCE [LARGE SCALE GENOMIC DNA]</scope>
    <source>
        <strain evidence="5 6">GDMCC 1.1325</strain>
    </source>
</reference>
<dbReference type="Gene3D" id="3.30.70.1900">
    <property type="match status" value="1"/>
</dbReference>
<protein>
    <submittedName>
        <fullName evidence="5">CRISPR-associated endoribonuclease Cas6</fullName>
    </submittedName>
</protein>
<evidence type="ECO:0000256" key="2">
    <source>
        <dbReference type="ARBA" id="ARBA00022884"/>
    </source>
</evidence>
<feature type="domain" description="CRISPR associated protein Cas6 C-terminal" evidence="4">
    <location>
        <begin position="136"/>
        <end position="264"/>
    </location>
</feature>
<proteinExistence type="inferred from homology"/>
<dbReference type="Pfam" id="PF01881">
    <property type="entry name" value="Cas_Cas6_C"/>
    <property type="match status" value="1"/>
</dbReference>
<sequence>MQVKIIITAKRPSSVIPVNYQYPLSAVIYKILAQGDADYATFLHDRGYTRDNSLKAFKLFTCSDLNTPFRIKGDRLCLLSNEAILILSFHLPQAASTFIKGLFMNQQIEIADFKSKATFSITSVEILPPLFAENDTHSHELTLEPISPIVCGQKSTNGHYNFLSPDHEAFCGLIMFNWKEKHRTLYGEEASKAVFEDAKIAVELMSNPPKSRLTTIKAGTPGETKIRGYMNFLLKAKANADALELLINSGVGLYNSLCMGSVKIRP</sequence>
<dbReference type="RefSeq" id="WP_113614406.1">
    <property type="nucleotide sequence ID" value="NZ_QFFJ01000001.1"/>
</dbReference>
<dbReference type="AlphaFoldDB" id="A0A365Y1T6"/>
<dbReference type="PANTHER" id="PTHR36984:SF1">
    <property type="entry name" value="CRISPR-ASSOCIATED ENDORIBONUCLEASE CAS6 1"/>
    <property type="match status" value="1"/>
</dbReference>
<evidence type="ECO:0000256" key="3">
    <source>
        <dbReference type="ARBA" id="ARBA00023118"/>
    </source>
</evidence>
<dbReference type="Proteomes" id="UP000253410">
    <property type="component" value="Unassembled WGS sequence"/>
</dbReference>
<name>A0A365Y1T6_9BACT</name>
<dbReference type="CDD" id="cd21140">
    <property type="entry name" value="Cas6_I-like"/>
    <property type="match status" value="1"/>
</dbReference>
<dbReference type="InterPro" id="IPR045747">
    <property type="entry name" value="CRISPR-assoc_prot_Cas6_N_sf"/>
</dbReference>
<evidence type="ECO:0000313" key="6">
    <source>
        <dbReference type="Proteomes" id="UP000253410"/>
    </source>
</evidence>
<dbReference type="OrthoDB" id="9797488at2"/>
<evidence type="ECO:0000259" key="4">
    <source>
        <dbReference type="Pfam" id="PF01881"/>
    </source>
</evidence>
<keyword evidence="6" id="KW-1185">Reference proteome</keyword>
<comment type="caution">
    <text evidence="5">The sequence shown here is derived from an EMBL/GenBank/DDBJ whole genome shotgun (WGS) entry which is preliminary data.</text>
</comment>
<dbReference type="InterPro" id="IPR049435">
    <property type="entry name" value="Cas_Cas6_C"/>
</dbReference>
<keyword evidence="3" id="KW-0051">Antiviral defense</keyword>
<dbReference type="Pfam" id="PF21350">
    <property type="entry name" value="Cas6_I-A"/>
    <property type="match status" value="1"/>
</dbReference>
<dbReference type="NCBIfam" id="TIGR01877">
    <property type="entry name" value="cas_cas6"/>
    <property type="match status" value="1"/>
</dbReference>
<dbReference type="InterPro" id="IPR010156">
    <property type="entry name" value="CRISPR-assoc_prot_Cas6"/>
</dbReference>
<dbReference type="EMBL" id="QFFJ01000001">
    <property type="protein sequence ID" value="RBL91805.1"/>
    <property type="molecule type" value="Genomic_DNA"/>
</dbReference>
<dbReference type="PANTHER" id="PTHR36984">
    <property type="entry name" value="CRISPR-ASSOCIATED ENDORIBONUCLEASE CAS6 1"/>
    <property type="match status" value="1"/>
</dbReference>
<keyword evidence="2" id="KW-0694">RNA-binding</keyword>
<dbReference type="GO" id="GO:0016788">
    <property type="term" value="F:hydrolase activity, acting on ester bonds"/>
    <property type="evidence" value="ECO:0007669"/>
    <property type="project" value="InterPro"/>
</dbReference>